<dbReference type="InterPro" id="IPR006597">
    <property type="entry name" value="Sel1-like"/>
</dbReference>
<dbReference type="AlphaFoldDB" id="A0A9P6TXB7"/>
<dbReference type="PANTHER" id="PTHR11102:SF160">
    <property type="entry name" value="ERAD-ASSOCIATED E3 UBIQUITIN-PROTEIN LIGASE COMPONENT HRD3"/>
    <property type="match status" value="1"/>
</dbReference>
<keyword evidence="3" id="KW-1185">Reference proteome</keyword>
<organism evidence="2 3">
    <name type="scientific">Actinomortierella ambigua</name>
    <dbReference type="NCBI Taxonomy" id="1343610"/>
    <lineage>
        <taxon>Eukaryota</taxon>
        <taxon>Fungi</taxon>
        <taxon>Fungi incertae sedis</taxon>
        <taxon>Mucoromycota</taxon>
        <taxon>Mortierellomycotina</taxon>
        <taxon>Mortierellomycetes</taxon>
        <taxon>Mortierellales</taxon>
        <taxon>Mortierellaceae</taxon>
        <taxon>Actinomortierella</taxon>
    </lineage>
</organism>
<evidence type="ECO:0000256" key="1">
    <source>
        <dbReference type="ARBA" id="ARBA00038101"/>
    </source>
</evidence>
<dbReference type="SUPFAM" id="SSF81901">
    <property type="entry name" value="HCP-like"/>
    <property type="match status" value="2"/>
</dbReference>
<gene>
    <name evidence="2" type="ORF">DFQ27_009512</name>
</gene>
<dbReference type="SMART" id="SM00671">
    <property type="entry name" value="SEL1"/>
    <property type="match status" value="2"/>
</dbReference>
<dbReference type="InterPro" id="IPR011990">
    <property type="entry name" value="TPR-like_helical_dom_sf"/>
</dbReference>
<sequence length="218" mass="24324">PPIVEELELMVTSVDQLLDDAQNGVAEAQYKLGRKYIQALGVEPDFEEGMRLLEQAADHGHAEALFRSALTTILWINTPDADERMVESWLQRASDDGHVLANTLLQVLRLKGSTDDEKVKDDVVKVLEAREAGGDGVASIFLGLFCEGRSVTVDLARAAKLYIHASSRWFPGGHFMLAKLFYDGRGFLRDEQKAAMLFRRSAAQRDPASKEMLRTMKM</sequence>
<comment type="caution">
    <text evidence="2">The sequence shown here is derived from an EMBL/GenBank/DDBJ whole genome shotgun (WGS) entry which is preliminary data.</text>
</comment>
<reference evidence="2" key="1">
    <citation type="journal article" date="2020" name="Fungal Divers.">
        <title>Resolving the Mortierellaceae phylogeny through synthesis of multi-gene phylogenetics and phylogenomics.</title>
        <authorList>
            <person name="Vandepol N."/>
            <person name="Liber J."/>
            <person name="Desiro A."/>
            <person name="Na H."/>
            <person name="Kennedy M."/>
            <person name="Barry K."/>
            <person name="Grigoriev I.V."/>
            <person name="Miller A.N."/>
            <person name="O'Donnell K."/>
            <person name="Stajich J.E."/>
            <person name="Bonito G."/>
        </authorList>
    </citation>
    <scope>NUCLEOTIDE SEQUENCE</scope>
    <source>
        <strain evidence="2">BC1065</strain>
    </source>
</reference>
<proteinExistence type="inferred from homology"/>
<dbReference type="EMBL" id="JAAAJB010000885">
    <property type="protein sequence ID" value="KAG0250202.1"/>
    <property type="molecule type" value="Genomic_DNA"/>
</dbReference>
<accession>A0A9P6TXB7</accession>
<dbReference type="InterPro" id="IPR050767">
    <property type="entry name" value="Sel1_AlgK"/>
</dbReference>
<dbReference type="Proteomes" id="UP000807716">
    <property type="component" value="Unassembled WGS sequence"/>
</dbReference>
<comment type="similarity">
    <text evidence="1">Belongs to the sel-1 family.</text>
</comment>
<evidence type="ECO:0000313" key="2">
    <source>
        <dbReference type="EMBL" id="KAG0250202.1"/>
    </source>
</evidence>
<evidence type="ECO:0000313" key="3">
    <source>
        <dbReference type="Proteomes" id="UP000807716"/>
    </source>
</evidence>
<protein>
    <recommendedName>
        <fullName evidence="4">Sel1 repeat family protein</fullName>
    </recommendedName>
</protein>
<name>A0A9P6TXB7_9FUNG</name>
<dbReference type="PANTHER" id="PTHR11102">
    <property type="entry name" value="SEL-1-LIKE PROTEIN"/>
    <property type="match status" value="1"/>
</dbReference>
<dbReference type="Gene3D" id="1.25.40.10">
    <property type="entry name" value="Tetratricopeptide repeat domain"/>
    <property type="match status" value="1"/>
</dbReference>
<feature type="non-terminal residue" evidence="2">
    <location>
        <position position="1"/>
    </location>
</feature>
<evidence type="ECO:0008006" key="4">
    <source>
        <dbReference type="Google" id="ProtNLM"/>
    </source>
</evidence>
<dbReference type="Pfam" id="PF08238">
    <property type="entry name" value="Sel1"/>
    <property type="match status" value="3"/>
</dbReference>